<dbReference type="GO" id="GO:0005789">
    <property type="term" value="C:endoplasmic reticulum membrane"/>
    <property type="evidence" value="ECO:0007669"/>
    <property type="project" value="UniProtKB-SubCell"/>
</dbReference>
<evidence type="ECO:0000313" key="13">
    <source>
        <dbReference type="EMBL" id="EDV24874.1"/>
    </source>
</evidence>
<dbReference type="GO" id="GO:0004497">
    <property type="term" value="F:monooxygenase activity"/>
    <property type="evidence" value="ECO:0007669"/>
    <property type="project" value="UniProtKB-KW"/>
</dbReference>
<dbReference type="GO" id="GO:0020037">
    <property type="term" value="F:heme binding"/>
    <property type="evidence" value="ECO:0007669"/>
    <property type="project" value="InterPro"/>
</dbReference>
<gene>
    <name evidence="13" type="ORF">TRIADDRAFT_56238</name>
</gene>
<dbReference type="PRINTS" id="PR00385">
    <property type="entry name" value="P450"/>
</dbReference>
<keyword evidence="4 10" id="KW-0349">Heme</keyword>
<keyword evidence="14" id="KW-1185">Reference proteome</keyword>
<keyword evidence="6" id="KW-0256">Endoplasmic reticulum</keyword>
<feature type="transmembrane region" description="Helical" evidence="12">
    <location>
        <begin position="20"/>
        <end position="43"/>
    </location>
</feature>
<evidence type="ECO:0000256" key="4">
    <source>
        <dbReference type="ARBA" id="ARBA00022617"/>
    </source>
</evidence>
<dbReference type="InterPro" id="IPR017972">
    <property type="entry name" value="Cyt_P450_CS"/>
</dbReference>
<dbReference type="InterPro" id="IPR002401">
    <property type="entry name" value="Cyt_P450_E_grp-I"/>
</dbReference>
<evidence type="ECO:0000256" key="10">
    <source>
        <dbReference type="PIRSR" id="PIRSR602401-1"/>
    </source>
</evidence>
<keyword evidence="11" id="KW-0503">Monooxygenase</keyword>
<reference evidence="13 14" key="1">
    <citation type="journal article" date="2008" name="Nature">
        <title>The Trichoplax genome and the nature of placozoans.</title>
        <authorList>
            <person name="Srivastava M."/>
            <person name="Begovic E."/>
            <person name="Chapman J."/>
            <person name="Putnam N.H."/>
            <person name="Hellsten U."/>
            <person name="Kawashima T."/>
            <person name="Kuo A."/>
            <person name="Mitros T."/>
            <person name="Salamov A."/>
            <person name="Carpenter M.L."/>
            <person name="Signorovitch A.Y."/>
            <person name="Moreno M.A."/>
            <person name="Kamm K."/>
            <person name="Grimwood J."/>
            <person name="Schmutz J."/>
            <person name="Shapiro H."/>
            <person name="Grigoriev I.V."/>
            <person name="Buss L.W."/>
            <person name="Schierwater B."/>
            <person name="Dellaporta S.L."/>
            <person name="Rokhsar D.S."/>
        </authorList>
    </citation>
    <scope>NUCLEOTIDE SEQUENCE [LARGE SCALE GENOMIC DNA]</scope>
    <source>
        <strain evidence="13 14">Grell-BS-1999</strain>
    </source>
</reference>
<evidence type="ECO:0000256" key="6">
    <source>
        <dbReference type="ARBA" id="ARBA00022848"/>
    </source>
</evidence>
<dbReference type="FunCoup" id="B3RXK1">
    <property type="interactions" value="90"/>
</dbReference>
<dbReference type="OrthoDB" id="2789670at2759"/>
<keyword evidence="6" id="KW-0492">Microsome</keyword>
<sequence length="502" mass="57693">MASYRFLSYLWLHQYASQTFAIIIILAFFRLLYTSYISPLWYLKKLRIKVPLPKPFIGNVTDEGGTNQHIAQVKRQERFGTVNGTLFFHIPTIWIGDPNILKIVTVKEFSNFTNRFSFVKSRPPFDDSVLQLKDQEWKRVRNILLPTFSVSKLKAIVPLVKDTCRSIIRTIAQAEEEQKSIDIWRECGKFSMKVMLVIAFGMDFKSEEQERKLTNAAAAQFRGAGSLKRLLIFICGPLYKFLKPFVKNEFDDSLEYLTNTAKNVIKERRRNLKERIPCRNDILQQMIEAGDSDKLKNAEIVAQSVIFLTVGYETTANTLAFACYLLAINPNVQKKLLEEIDTICPAIGGISYDALFDLQYLEMVIAETLRMYPPVYFVNRDVKETMVIDGVRIGRGVMLGIPIYAIHHNPKLWPNPDQFMPERFSSKEKSKRHPYSYLPFGSGPRNCLGIRLAMLEVKIALVSILQNFELIISKDTVIPIQVRTASTLSPANELNLGFRKRY</sequence>
<dbReference type="CTD" id="6753977"/>
<comment type="similarity">
    <text evidence="3 11">Belongs to the cytochrome P450 family.</text>
</comment>
<evidence type="ECO:0008006" key="15">
    <source>
        <dbReference type="Google" id="ProtNLM"/>
    </source>
</evidence>
<dbReference type="GO" id="GO:0016705">
    <property type="term" value="F:oxidoreductase activity, acting on paired donors, with incorporation or reduction of molecular oxygen"/>
    <property type="evidence" value="ECO:0007669"/>
    <property type="project" value="InterPro"/>
</dbReference>
<evidence type="ECO:0000256" key="1">
    <source>
        <dbReference type="ARBA" id="ARBA00004174"/>
    </source>
</evidence>
<evidence type="ECO:0000313" key="14">
    <source>
        <dbReference type="Proteomes" id="UP000009022"/>
    </source>
</evidence>
<dbReference type="AlphaFoldDB" id="B3RXK1"/>
<dbReference type="OMA" id="SIDIWRE"/>
<organism evidence="13 14">
    <name type="scientific">Trichoplax adhaerens</name>
    <name type="common">Trichoplax reptans</name>
    <dbReference type="NCBI Taxonomy" id="10228"/>
    <lineage>
        <taxon>Eukaryota</taxon>
        <taxon>Metazoa</taxon>
        <taxon>Placozoa</taxon>
        <taxon>Uniplacotomia</taxon>
        <taxon>Trichoplacea</taxon>
        <taxon>Trichoplacidae</taxon>
        <taxon>Trichoplax</taxon>
    </lineage>
</organism>
<dbReference type="eggNOG" id="KOG0158">
    <property type="taxonomic scope" value="Eukaryota"/>
</dbReference>
<dbReference type="PROSITE" id="PS00086">
    <property type="entry name" value="CYTOCHROME_P450"/>
    <property type="match status" value="1"/>
</dbReference>
<evidence type="ECO:0000256" key="2">
    <source>
        <dbReference type="ARBA" id="ARBA00004406"/>
    </source>
</evidence>
<dbReference type="InterPro" id="IPR001128">
    <property type="entry name" value="Cyt_P450"/>
</dbReference>
<dbReference type="GeneID" id="6753977"/>
<accession>B3RXK1</accession>
<dbReference type="InterPro" id="IPR036396">
    <property type="entry name" value="Cyt_P450_sf"/>
</dbReference>
<evidence type="ECO:0000256" key="12">
    <source>
        <dbReference type="SAM" id="Phobius"/>
    </source>
</evidence>
<dbReference type="EMBL" id="DS985245">
    <property type="protein sequence ID" value="EDV24874.1"/>
    <property type="molecule type" value="Genomic_DNA"/>
</dbReference>
<dbReference type="PANTHER" id="PTHR24302:SF15">
    <property type="entry name" value="FATTY-ACID PEROXYGENASE"/>
    <property type="match status" value="1"/>
</dbReference>
<evidence type="ECO:0000256" key="8">
    <source>
        <dbReference type="ARBA" id="ARBA00023004"/>
    </source>
</evidence>
<dbReference type="GO" id="GO:0005506">
    <property type="term" value="F:iron ion binding"/>
    <property type="evidence" value="ECO:0007669"/>
    <property type="project" value="InterPro"/>
</dbReference>
<dbReference type="RefSeq" id="XP_002112764.1">
    <property type="nucleotide sequence ID" value="XM_002112728.1"/>
</dbReference>
<keyword evidence="5 10" id="KW-0479">Metal-binding</keyword>
<dbReference type="STRING" id="10228.B3RXK1"/>
<dbReference type="PhylomeDB" id="B3RXK1"/>
<feature type="binding site" description="axial binding residue" evidence="10">
    <location>
        <position position="447"/>
    </location>
    <ligand>
        <name>heme</name>
        <dbReference type="ChEBI" id="CHEBI:30413"/>
    </ligand>
    <ligandPart>
        <name>Fe</name>
        <dbReference type="ChEBI" id="CHEBI:18248"/>
    </ligandPart>
</feature>
<keyword evidence="12" id="KW-0812">Transmembrane</keyword>
<comment type="cofactor">
    <cofactor evidence="10">
        <name>heme</name>
        <dbReference type="ChEBI" id="CHEBI:30413"/>
    </cofactor>
</comment>
<evidence type="ECO:0000256" key="7">
    <source>
        <dbReference type="ARBA" id="ARBA00023002"/>
    </source>
</evidence>
<keyword evidence="7 11" id="KW-0560">Oxidoreductase</keyword>
<dbReference type="Proteomes" id="UP000009022">
    <property type="component" value="Unassembled WGS sequence"/>
</dbReference>
<evidence type="ECO:0000256" key="5">
    <source>
        <dbReference type="ARBA" id="ARBA00022723"/>
    </source>
</evidence>
<dbReference type="FunFam" id="1.10.630.10:FF:000042">
    <property type="entry name" value="Cytochrome P450"/>
    <property type="match status" value="1"/>
</dbReference>
<proteinExistence type="inferred from homology"/>
<evidence type="ECO:0000256" key="3">
    <source>
        <dbReference type="ARBA" id="ARBA00010617"/>
    </source>
</evidence>
<dbReference type="InterPro" id="IPR050705">
    <property type="entry name" value="Cytochrome_P450_3A"/>
</dbReference>
<dbReference type="HOGENOM" id="CLU_001570_5_2_1"/>
<dbReference type="SUPFAM" id="SSF48264">
    <property type="entry name" value="Cytochrome P450"/>
    <property type="match status" value="1"/>
</dbReference>
<dbReference type="CDD" id="cd11055">
    <property type="entry name" value="CYP3A-like"/>
    <property type="match status" value="1"/>
</dbReference>
<dbReference type="KEGG" id="tad:TRIADDRAFT_56238"/>
<dbReference type="PANTHER" id="PTHR24302">
    <property type="entry name" value="CYTOCHROME P450 FAMILY 3"/>
    <property type="match status" value="1"/>
</dbReference>
<comment type="function">
    <text evidence="9">Cytochromes P450 are a group of heme-thiolate monooxygenases. They oxidize a variety of structurally unrelated compounds, including steroids, fatty acids, and xenobiotics.</text>
</comment>
<dbReference type="Gene3D" id="1.10.630.10">
    <property type="entry name" value="Cytochrome P450"/>
    <property type="match status" value="1"/>
</dbReference>
<dbReference type="Pfam" id="PF00067">
    <property type="entry name" value="p450"/>
    <property type="match status" value="1"/>
</dbReference>
<protein>
    <recommendedName>
        <fullName evidence="15">Cytochrome P450</fullName>
    </recommendedName>
</protein>
<dbReference type="PRINTS" id="PR00463">
    <property type="entry name" value="EP450I"/>
</dbReference>
<comment type="subcellular location">
    <subcellularLocation>
        <location evidence="2">Endoplasmic reticulum membrane</location>
        <topology evidence="2">Peripheral membrane protein</topology>
    </subcellularLocation>
    <subcellularLocation>
        <location evidence="1">Microsome membrane</location>
        <topology evidence="1">Peripheral membrane protein</topology>
    </subcellularLocation>
</comment>
<evidence type="ECO:0000256" key="9">
    <source>
        <dbReference type="ARBA" id="ARBA00043906"/>
    </source>
</evidence>
<keyword evidence="8 10" id="KW-0408">Iron</keyword>
<name>B3RXK1_TRIAD</name>
<evidence type="ECO:0000256" key="11">
    <source>
        <dbReference type="RuleBase" id="RU000461"/>
    </source>
</evidence>
<keyword evidence="12" id="KW-1133">Transmembrane helix</keyword>
<keyword evidence="12" id="KW-0472">Membrane</keyword>
<dbReference type="InParanoid" id="B3RXK1"/>